<sequence>MTKDMLAEELDKMDEILRRSLNEIKGNSRVGEYQKLISTMENEIDCIKQKKEQLSIVSIVK</sequence>
<dbReference type="EMBL" id="CACVAS010000047">
    <property type="protein sequence ID" value="CAA6807054.1"/>
    <property type="molecule type" value="Genomic_DNA"/>
</dbReference>
<evidence type="ECO:0000256" key="1">
    <source>
        <dbReference type="SAM" id="Coils"/>
    </source>
</evidence>
<dbReference type="AlphaFoldDB" id="A0A6S6SF63"/>
<protein>
    <submittedName>
        <fullName evidence="2">Uncharacterized protein</fullName>
    </submittedName>
</protein>
<accession>A0A6S6SF63</accession>
<reference evidence="2" key="1">
    <citation type="submission" date="2020-01" db="EMBL/GenBank/DDBJ databases">
        <authorList>
            <person name="Meier V. D."/>
            <person name="Meier V D."/>
        </authorList>
    </citation>
    <scope>NUCLEOTIDE SEQUENCE</scope>
    <source>
        <strain evidence="2">HLG_WM_MAG_01</strain>
    </source>
</reference>
<keyword evidence="1" id="KW-0175">Coiled coil</keyword>
<evidence type="ECO:0000313" key="2">
    <source>
        <dbReference type="EMBL" id="CAA6807054.1"/>
    </source>
</evidence>
<name>A0A6S6SF63_9BACT</name>
<feature type="coiled-coil region" evidence="1">
    <location>
        <begin position="3"/>
        <end position="57"/>
    </location>
</feature>
<gene>
    <name evidence="2" type="ORF">HELGO_WM3255</name>
</gene>
<proteinExistence type="predicted"/>
<organism evidence="2">
    <name type="scientific">uncultured Sulfurovum sp</name>
    <dbReference type="NCBI Taxonomy" id="269237"/>
    <lineage>
        <taxon>Bacteria</taxon>
        <taxon>Pseudomonadati</taxon>
        <taxon>Campylobacterota</taxon>
        <taxon>Epsilonproteobacteria</taxon>
        <taxon>Campylobacterales</taxon>
        <taxon>Sulfurovaceae</taxon>
        <taxon>Sulfurovum</taxon>
        <taxon>environmental samples</taxon>
    </lineage>
</organism>